<accession>A0A077HML8</accession>
<dbReference type="OrthoDB" id="4420358at2"/>
<gene>
    <name evidence="2" type="ORF">CUREI_09980</name>
</gene>
<dbReference type="STRING" id="401472.CUREI_09980"/>
<evidence type="ECO:0008006" key="4">
    <source>
        <dbReference type="Google" id="ProtNLM"/>
    </source>
</evidence>
<feature type="transmembrane region" description="Helical" evidence="1">
    <location>
        <begin position="95"/>
        <end position="120"/>
    </location>
</feature>
<reference evidence="2 3" key="1">
    <citation type="submission" date="2014-08" db="EMBL/GenBank/DDBJ databases">
        <title>Complete genome sequence of Corynebacterium ureicelerivorans DSM 45051, a lipophilic and urea-splitting isolate from a blood culture of a septicaemia patient.</title>
        <authorList>
            <person name="Tippelt A."/>
            <person name="Albersmeier A."/>
            <person name="Brinkrolf K."/>
            <person name="Ruckert C."/>
            <person name="Tauch A."/>
        </authorList>
    </citation>
    <scope>NUCLEOTIDE SEQUENCE [LARGE SCALE GENOMIC DNA]</scope>
    <source>
        <strain evidence="2 3">IMMIB RIV-2301</strain>
    </source>
</reference>
<feature type="transmembrane region" description="Helical" evidence="1">
    <location>
        <begin position="45"/>
        <end position="66"/>
    </location>
</feature>
<keyword evidence="1" id="KW-1133">Transmembrane helix</keyword>
<dbReference type="AlphaFoldDB" id="A0A077HML8"/>
<dbReference type="EMBL" id="CP009215">
    <property type="protein sequence ID" value="AIL97560.1"/>
    <property type="molecule type" value="Genomic_DNA"/>
</dbReference>
<dbReference type="RefSeq" id="WP_038613083.1">
    <property type="nucleotide sequence ID" value="NZ_CP009215.1"/>
</dbReference>
<feature type="transmembrane region" description="Helical" evidence="1">
    <location>
        <begin position="169"/>
        <end position="191"/>
    </location>
</feature>
<proteinExistence type="predicted"/>
<dbReference type="HOGENOM" id="CLU_051674_2_0_11"/>
<evidence type="ECO:0000256" key="1">
    <source>
        <dbReference type="SAM" id="Phobius"/>
    </source>
</evidence>
<feature type="transmembrane region" description="Helical" evidence="1">
    <location>
        <begin position="18"/>
        <end position="39"/>
    </location>
</feature>
<evidence type="ECO:0000313" key="2">
    <source>
        <dbReference type="EMBL" id="AIL97560.1"/>
    </source>
</evidence>
<feature type="transmembrane region" description="Helical" evidence="1">
    <location>
        <begin position="211"/>
        <end position="238"/>
    </location>
</feature>
<name>A0A077HML8_9CORY</name>
<organism evidence="2 3">
    <name type="scientific">Corynebacterium ureicelerivorans</name>
    <dbReference type="NCBI Taxonomy" id="401472"/>
    <lineage>
        <taxon>Bacteria</taxon>
        <taxon>Bacillati</taxon>
        <taxon>Actinomycetota</taxon>
        <taxon>Actinomycetes</taxon>
        <taxon>Mycobacteriales</taxon>
        <taxon>Corynebacteriaceae</taxon>
        <taxon>Corynebacterium</taxon>
    </lineage>
</organism>
<keyword evidence="1" id="KW-0472">Membrane</keyword>
<evidence type="ECO:0000313" key="3">
    <source>
        <dbReference type="Proteomes" id="UP000028939"/>
    </source>
</evidence>
<feature type="transmembrane region" description="Helical" evidence="1">
    <location>
        <begin position="140"/>
        <end position="162"/>
    </location>
</feature>
<dbReference type="Proteomes" id="UP000028939">
    <property type="component" value="Chromosome"/>
</dbReference>
<dbReference type="KEGG" id="cuv:CUREI_09980"/>
<keyword evidence="3" id="KW-1185">Reference proteome</keyword>
<protein>
    <recommendedName>
        <fullName evidence="4">ABC transporter permease</fullName>
    </recommendedName>
</protein>
<sequence length="243" mass="26057">MLNLFPAEWTKLRSTASFWWTAGLILLFSALYGALFGTLSRSGGLPYIPLQVVATVAMTTGIIVIVQQSMLVTTEYRFGIPATNFRVAPKRWQVALVKLVLGALLAAVLTCLGLVLAYVLGDLTATVPADWPSNPAARRSLWAVPLGMALIAMFQQGVGWLVRNTSGAVVTGMGMMLLVETVVVLIPRLGPDVAKYLPFGNLIAFMTNQPTAYWSLGTSLGIFVAWAVALWVAGVATLEARDA</sequence>
<keyword evidence="1" id="KW-0812">Transmembrane</keyword>